<sequence>MDNEASSSEQRFKAVEYNNQIYQIPVRRIDHDQYLFLTDVQAIVPQATALTASDKLIPFEADPITHMELMPKRIGVTDFDSAWQVHVPGAVVDSQQRIADMDTKLERLSRQLHHVLSAITTSTPPGASNSAITATSTAAVDDTATSESNEHEEDIAHDQQHATMPSRPTSPPPAFSSSPPLPVPSNRSSPPDRSSMTSTAATATVTAASQASDTPPPPMPPQPSTSTRHVEGDAPPSYETSILGNIKALTDQLRLYESHIANRHKSPRWLARRSEWVQREPASIEQVAYQLVQLEMALLWTAVSESWIQERETWLTLVASARTERHLAAAMLNLERHTLVMDESWGHHVRETWVNELLEMIVLPLTHGN</sequence>
<dbReference type="AlphaFoldDB" id="A0A077WZN1"/>
<reference evidence="2" key="1">
    <citation type="journal article" date="2014" name="Genome Announc.">
        <title>De novo whole-genome sequence and genome annotation of Lichtheimia ramosa.</title>
        <authorList>
            <person name="Linde J."/>
            <person name="Schwartze V."/>
            <person name="Binder U."/>
            <person name="Lass-Florl C."/>
            <person name="Voigt K."/>
            <person name="Horn F."/>
        </authorList>
    </citation>
    <scope>NUCLEOTIDE SEQUENCE</scope>
    <source>
        <strain evidence="2">JMRC FSU:6197</strain>
    </source>
</reference>
<name>A0A077WZN1_9FUNG</name>
<gene>
    <name evidence="2" type="ORF">LRAMOSA04954</name>
</gene>
<proteinExistence type="predicted"/>
<accession>A0A077WZN1</accession>
<evidence type="ECO:0000313" key="2">
    <source>
        <dbReference type="EMBL" id="CDS12770.1"/>
    </source>
</evidence>
<dbReference type="OrthoDB" id="419694at2759"/>
<protein>
    <submittedName>
        <fullName evidence="2">Uncharacterized protein</fullName>
    </submittedName>
</protein>
<organism evidence="2">
    <name type="scientific">Lichtheimia ramosa</name>
    <dbReference type="NCBI Taxonomy" id="688394"/>
    <lineage>
        <taxon>Eukaryota</taxon>
        <taxon>Fungi</taxon>
        <taxon>Fungi incertae sedis</taxon>
        <taxon>Mucoromycota</taxon>
        <taxon>Mucoromycotina</taxon>
        <taxon>Mucoromycetes</taxon>
        <taxon>Mucorales</taxon>
        <taxon>Lichtheimiaceae</taxon>
        <taxon>Lichtheimia</taxon>
    </lineage>
</organism>
<feature type="region of interest" description="Disordered" evidence="1">
    <location>
        <begin position="119"/>
        <end position="236"/>
    </location>
</feature>
<feature type="compositionally biased region" description="Pro residues" evidence="1">
    <location>
        <begin position="168"/>
        <end position="183"/>
    </location>
</feature>
<feature type="compositionally biased region" description="Low complexity" evidence="1">
    <location>
        <begin position="127"/>
        <end position="147"/>
    </location>
</feature>
<feature type="compositionally biased region" description="Low complexity" evidence="1">
    <location>
        <begin position="184"/>
        <end position="213"/>
    </location>
</feature>
<feature type="compositionally biased region" description="Pro residues" evidence="1">
    <location>
        <begin position="214"/>
        <end position="223"/>
    </location>
</feature>
<evidence type="ECO:0000256" key="1">
    <source>
        <dbReference type="SAM" id="MobiDB-lite"/>
    </source>
</evidence>
<dbReference type="EMBL" id="LK023368">
    <property type="protein sequence ID" value="CDS12770.1"/>
    <property type="molecule type" value="Genomic_DNA"/>
</dbReference>